<organism evidence="1">
    <name type="scientific">Nothobranchius kuhntae</name>
    <name type="common">Beira killifish</name>
    <dbReference type="NCBI Taxonomy" id="321403"/>
    <lineage>
        <taxon>Eukaryota</taxon>
        <taxon>Metazoa</taxon>
        <taxon>Chordata</taxon>
        <taxon>Craniata</taxon>
        <taxon>Vertebrata</taxon>
        <taxon>Euteleostomi</taxon>
        <taxon>Actinopterygii</taxon>
        <taxon>Neopterygii</taxon>
        <taxon>Teleostei</taxon>
        <taxon>Neoteleostei</taxon>
        <taxon>Acanthomorphata</taxon>
        <taxon>Ovalentaria</taxon>
        <taxon>Atherinomorphae</taxon>
        <taxon>Cyprinodontiformes</taxon>
        <taxon>Nothobranchiidae</taxon>
        <taxon>Nothobranchius</taxon>
    </lineage>
</organism>
<evidence type="ECO:0000313" key="1">
    <source>
        <dbReference type="EMBL" id="SBR37056.1"/>
    </source>
</evidence>
<name>A0A1A8KY12_NOTKU</name>
<dbReference type="AlphaFoldDB" id="A0A1A8KY12"/>
<sequence length="62" mass="7001">SQGDSFTAAPSLSGFITEFWRTRTSPSSAFPVKLAFRKVSRPHQTLHFLLVCLFTDRRALSE</sequence>
<protein>
    <submittedName>
        <fullName evidence="1">WD repeat domain 3</fullName>
    </submittedName>
</protein>
<proteinExistence type="predicted"/>
<reference evidence="1" key="1">
    <citation type="submission" date="2016-05" db="EMBL/GenBank/DDBJ databases">
        <authorList>
            <person name="Lavstsen T."/>
            <person name="Jespersen J.S."/>
        </authorList>
    </citation>
    <scope>NUCLEOTIDE SEQUENCE</scope>
    <source>
        <tissue evidence="1">Brain</tissue>
    </source>
</reference>
<dbReference type="EMBL" id="HAEE01017006">
    <property type="protein sequence ID" value="SBR37056.1"/>
    <property type="molecule type" value="Transcribed_RNA"/>
</dbReference>
<accession>A0A1A8KY12</accession>
<gene>
    <name evidence="1" type="primary">WDR3</name>
</gene>
<feature type="non-terminal residue" evidence="1">
    <location>
        <position position="1"/>
    </location>
</feature>
<reference evidence="1" key="2">
    <citation type="submission" date="2016-06" db="EMBL/GenBank/DDBJ databases">
        <title>The genome of a short-lived fish provides insights into sex chromosome evolution and the genetic control of aging.</title>
        <authorList>
            <person name="Reichwald K."/>
            <person name="Felder M."/>
            <person name="Petzold A."/>
            <person name="Koch P."/>
            <person name="Groth M."/>
            <person name="Platzer M."/>
        </authorList>
    </citation>
    <scope>NUCLEOTIDE SEQUENCE</scope>
    <source>
        <tissue evidence="1">Brain</tissue>
    </source>
</reference>